<evidence type="ECO:0000256" key="1">
    <source>
        <dbReference type="SAM" id="MobiDB-lite"/>
    </source>
</evidence>
<proteinExistence type="predicted"/>
<gene>
    <name evidence="2" type="ORF">Cvel_15398</name>
</gene>
<reference evidence="2" key="1">
    <citation type="submission" date="2014-11" db="EMBL/GenBank/DDBJ databases">
        <authorList>
            <person name="Otto D Thomas"/>
            <person name="Naeem Raeece"/>
        </authorList>
    </citation>
    <scope>NUCLEOTIDE SEQUENCE</scope>
</reference>
<dbReference type="NCBIfam" id="TIGR02453">
    <property type="entry name" value="TIGR02453 family protein"/>
    <property type="match status" value="1"/>
</dbReference>
<name>A0A0G4F673_9ALVE</name>
<accession>A0A0G4F673</accession>
<dbReference type="EMBL" id="CDMZ01000152">
    <property type="protein sequence ID" value="CEM07900.1"/>
    <property type="molecule type" value="Genomic_DNA"/>
</dbReference>
<organism evidence="2">
    <name type="scientific">Chromera velia CCMP2878</name>
    <dbReference type="NCBI Taxonomy" id="1169474"/>
    <lineage>
        <taxon>Eukaryota</taxon>
        <taxon>Sar</taxon>
        <taxon>Alveolata</taxon>
        <taxon>Colpodellida</taxon>
        <taxon>Chromeraceae</taxon>
        <taxon>Chromera</taxon>
    </lineage>
</organism>
<protein>
    <recommendedName>
        <fullName evidence="3">DUF2461 domain-containing protein</fullName>
    </recommendedName>
</protein>
<dbReference type="AlphaFoldDB" id="A0A0G4F673"/>
<feature type="region of interest" description="Disordered" evidence="1">
    <location>
        <begin position="1"/>
        <end position="45"/>
    </location>
</feature>
<sequence>MPSANRKSPSAPAKESKKAKTSPAAPDKKKSNSPAAPAAAAASSSACRRLKRETLGFLESLKKNNDSEWVKANKKIYDAAKLDWQAFVISLLGELSKTEKALKNYPAGKAIFKMSRDLRFSNDKTPYKTSFSMAVNYEGDKKSNVPCYYLAVGPDELMIAGGLYFPPTALLDKVRKKIAEDPAGFKKMISSANFKKHFGSDPFKENDRLKTAPKGFEKDHPDINLLRLKSMHVSAVMDKKSSPIAKATGGDFLAFVIETFKALAPYNHWLCSALGLDPSVPAIS</sequence>
<dbReference type="PANTHER" id="PTHR36452:SF1">
    <property type="entry name" value="DUF2461 DOMAIN-CONTAINING PROTEIN"/>
    <property type="match status" value="1"/>
</dbReference>
<feature type="compositionally biased region" description="Low complexity" evidence="1">
    <location>
        <begin position="32"/>
        <end position="45"/>
    </location>
</feature>
<evidence type="ECO:0000313" key="2">
    <source>
        <dbReference type="EMBL" id="CEM07900.1"/>
    </source>
</evidence>
<dbReference type="Pfam" id="PF09365">
    <property type="entry name" value="DUF2461"/>
    <property type="match status" value="1"/>
</dbReference>
<dbReference type="PANTHER" id="PTHR36452">
    <property type="entry name" value="CHROMOSOME 12, WHOLE GENOME SHOTGUN SEQUENCE"/>
    <property type="match status" value="1"/>
</dbReference>
<dbReference type="InterPro" id="IPR012808">
    <property type="entry name" value="CHP02453"/>
</dbReference>
<dbReference type="VEuPathDB" id="CryptoDB:Cvel_15398"/>
<evidence type="ECO:0008006" key="3">
    <source>
        <dbReference type="Google" id="ProtNLM"/>
    </source>
</evidence>